<keyword evidence="4 5" id="KW-0067">ATP-binding</keyword>
<dbReference type="PANTHER" id="PTHR43289">
    <property type="entry name" value="MITOGEN-ACTIVATED PROTEIN KINASE KINASE KINASE 20-RELATED"/>
    <property type="match status" value="1"/>
</dbReference>
<dbReference type="InterPro" id="IPR011009">
    <property type="entry name" value="Kinase-like_dom_sf"/>
</dbReference>
<evidence type="ECO:0000256" key="2">
    <source>
        <dbReference type="ARBA" id="ARBA00022741"/>
    </source>
</evidence>
<accession>A0A1I0L6Y6</accession>
<dbReference type="RefSeq" id="WP_093525216.1">
    <property type="nucleotide sequence ID" value="NZ_FOIJ01000019.1"/>
</dbReference>
<keyword evidence="3 9" id="KW-0418">Kinase</keyword>
<dbReference type="Gene3D" id="1.10.510.10">
    <property type="entry name" value="Transferase(Phosphotransferase) domain 1"/>
    <property type="match status" value="1"/>
</dbReference>
<dbReference type="Pfam" id="PF00069">
    <property type="entry name" value="Pkinase"/>
    <property type="match status" value="1"/>
</dbReference>
<keyword evidence="7" id="KW-1133">Transmembrane helix</keyword>
<evidence type="ECO:0000256" key="6">
    <source>
        <dbReference type="SAM" id="MobiDB-lite"/>
    </source>
</evidence>
<keyword evidence="10" id="KW-1185">Reference proteome</keyword>
<dbReference type="InterPro" id="IPR008266">
    <property type="entry name" value="Tyr_kinase_AS"/>
</dbReference>
<keyword evidence="7" id="KW-0472">Membrane</keyword>
<evidence type="ECO:0000256" key="1">
    <source>
        <dbReference type="ARBA" id="ARBA00022679"/>
    </source>
</evidence>
<dbReference type="PROSITE" id="PS50011">
    <property type="entry name" value="PROTEIN_KINASE_DOM"/>
    <property type="match status" value="1"/>
</dbReference>
<dbReference type="GO" id="GO:0005524">
    <property type="term" value="F:ATP binding"/>
    <property type="evidence" value="ECO:0007669"/>
    <property type="project" value="UniProtKB-UniRule"/>
</dbReference>
<evidence type="ECO:0000256" key="3">
    <source>
        <dbReference type="ARBA" id="ARBA00022777"/>
    </source>
</evidence>
<evidence type="ECO:0000313" key="9">
    <source>
        <dbReference type="EMBL" id="SEU34623.1"/>
    </source>
</evidence>
<keyword evidence="7" id="KW-0812">Transmembrane</keyword>
<dbReference type="AlphaFoldDB" id="A0A1I0L6Y6"/>
<dbReference type="Proteomes" id="UP000199181">
    <property type="component" value="Unassembled WGS sequence"/>
</dbReference>
<name>A0A1I0L6Y6_9BACT</name>
<keyword evidence="9" id="KW-0723">Serine/threonine-protein kinase</keyword>
<proteinExistence type="predicted"/>
<evidence type="ECO:0000256" key="5">
    <source>
        <dbReference type="PROSITE-ProRule" id="PRU10141"/>
    </source>
</evidence>
<gene>
    <name evidence="9" type="ORF">SAMN05443639_11990</name>
</gene>
<dbReference type="SUPFAM" id="SSF56112">
    <property type="entry name" value="Protein kinase-like (PK-like)"/>
    <property type="match status" value="1"/>
</dbReference>
<dbReference type="PANTHER" id="PTHR43289:SF6">
    <property type="entry name" value="SERINE_THREONINE-PROTEIN KINASE NEKL-3"/>
    <property type="match status" value="1"/>
</dbReference>
<organism evidence="9 10">
    <name type="scientific">Stigmatella erecta</name>
    <dbReference type="NCBI Taxonomy" id="83460"/>
    <lineage>
        <taxon>Bacteria</taxon>
        <taxon>Pseudomonadati</taxon>
        <taxon>Myxococcota</taxon>
        <taxon>Myxococcia</taxon>
        <taxon>Myxococcales</taxon>
        <taxon>Cystobacterineae</taxon>
        <taxon>Archangiaceae</taxon>
        <taxon>Stigmatella</taxon>
    </lineage>
</organism>
<feature type="binding site" evidence="5">
    <location>
        <position position="44"/>
    </location>
    <ligand>
        <name>ATP</name>
        <dbReference type="ChEBI" id="CHEBI:30616"/>
    </ligand>
</feature>
<protein>
    <submittedName>
        <fullName evidence="9">Serine/threonine protein kinase</fullName>
    </submittedName>
</protein>
<feature type="domain" description="Protein kinase" evidence="8">
    <location>
        <begin position="12"/>
        <end position="285"/>
    </location>
</feature>
<dbReference type="Pfam" id="PF08308">
    <property type="entry name" value="PEGA"/>
    <property type="match status" value="1"/>
</dbReference>
<evidence type="ECO:0000259" key="8">
    <source>
        <dbReference type="PROSITE" id="PS50011"/>
    </source>
</evidence>
<dbReference type="PROSITE" id="PS00107">
    <property type="entry name" value="PROTEIN_KINASE_ATP"/>
    <property type="match status" value="1"/>
</dbReference>
<evidence type="ECO:0000256" key="4">
    <source>
        <dbReference type="ARBA" id="ARBA00022840"/>
    </source>
</evidence>
<keyword evidence="2 5" id="KW-0547">Nucleotide-binding</keyword>
<keyword evidence="1" id="KW-0808">Transferase</keyword>
<dbReference type="InterPro" id="IPR017441">
    <property type="entry name" value="Protein_kinase_ATP_BS"/>
</dbReference>
<dbReference type="EMBL" id="FOIJ01000019">
    <property type="protein sequence ID" value="SEU34623.1"/>
    <property type="molecule type" value="Genomic_DNA"/>
</dbReference>
<dbReference type="PROSITE" id="PS00109">
    <property type="entry name" value="PROTEIN_KINASE_TYR"/>
    <property type="match status" value="1"/>
</dbReference>
<dbReference type="InterPro" id="IPR013229">
    <property type="entry name" value="PEGA"/>
</dbReference>
<reference evidence="10" key="1">
    <citation type="submission" date="2016-10" db="EMBL/GenBank/DDBJ databases">
        <authorList>
            <person name="Varghese N."/>
            <person name="Submissions S."/>
        </authorList>
    </citation>
    <scope>NUCLEOTIDE SEQUENCE [LARGE SCALE GENOMIC DNA]</scope>
    <source>
        <strain evidence="10">DSM 16858</strain>
    </source>
</reference>
<dbReference type="CDD" id="cd14014">
    <property type="entry name" value="STKc_PknB_like"/>
    <property type="match status" value="1"/>
</dbReference>
<dbReference type="Gene3D" id="3.30.200.20">
    <property type="entry name" value="Phosphorylase Kinase, domain 1"/>
    <property type="match status" value="1"/>
</dbReference>
<feature type="region of interest" description="Disordered" evidence="6">
    <location>
        <begin position="315"/>
        <end position="397"/>
    </location>
</feature>
<evidence type="ECO:0000313" key="10">
    <source>
        <dbReference type="Proteomes" id="UP000199181"/>
    </source>
</evidence>
<dbReference type="InterPro" id="IPR000719">
    <property type="entry name" value="Prot_kinase_dom"/>
</dbReference>
<feature type="compositionally biased region" description="Pro residues" evidence="6">
    <location>
        <begin position="344"/>
        <end position="353"/>
    </location>
</feature>
<dbReference type="GO" id="GO:0004674">
    <property type="term" value="F:protein serine/threonine kinase activity"/>
    <property type="evidence" value="ECO:0007669"/>
    <property type="project" value="UniProtKB-KW"/>
</dbReference>
<feature type="transmembrane region" description="Helical" evidence="7">
    <location>
        <begin position="438"/>
        <end position="459"/>
    </location>
</feature>
<sequence>MSDGTVTPFGKYELLERLGAGGMAVVYRARYTAAPGISKPVVIKRVLGHYAEDPAFVEMFVHEARISVGLNHGNIVQVFDFGQVGDEYFLAMELVDGQPLSRLLKKAEALGLAQLPPPLAVNIAIEMCKGLHHAHTRTDERGRPLGLVHRDISPDNVLVSYEGEVKISDFGIAKAQLAGRPVTESGVVKGKFRYLSPEQACAEKELDARSDVYAVGVVLYRMLCGRLPTEGHEYAVMHRIVEGRLTPPRELNPGLEEELVQILQEALATDREARIPDMEALHLRLSQWTAAMAPMFPVHTLKHLTALLCEDELTARGRPPQLPPKFREQVARWSSQQQRKPRPPQEPPTPWPGTPAAGSARPETASEATRPVRRVARAEPRKAWGRPEGALDGETRELAPVVREAPGRRASPAASAVAPPDGYAKAVGVLMNLPHWRLLAAGAVLAVMLFKIAVAYFGWGTPPLVIRSDPPGALVSVDHTFKGTTPLELPDVSRGEPHTLELTRQGMKVWSRRFEPGTLSERLDVTLEPVNPLQRGP</sequence>
<evidence type="ECO:0000256" key="7">
    <source>
        <dbReference type="SAM" id="Phobius"/>
    </source>
</evidence>